<evidence type="ECO:0000256" key="1">
    <source>
        <dbReference type="SAM" id="MobiDB-lite"/>
    </source>
</evidence>
<dbReference type="Pfam" id="PF13191">
    <property type="entry name" value="AAA_16"/>
    <property type="match status" value="1"/>
</dbReference>
<dbReference type="Proteomes" id="UP000199699">
    <property type="component" value="Unassembled WGS sequence"/>
</dbReference>
<dbReference type="STRING" id="145857.GA0070616_3844"/>
<evidence type="ECO:0000313" key="4">
    <source>
        <dbReference type="Proteomes" id="UP000199699"/>
    </source>
</evidence>
<gene>
    <name evidence="3" type="ORF">GA0070616_3844</name>
</gene>
<evidence type="ECO:0000259" key="2">
    <source>
        <dbReference type="Pfam" id="PF13191"/>
    </source>
</evidence>
<dbReference type="Gene3D" id="3.40.50.300">
    <property type="entry name" value="P-loop containing nucleotide triphosphate hydrolases"/>
    <property type="match status" value="1"/>
</dbReference>
<protein>
    <submittedName>
        <fullName evidence="3">AAA ATPase domain-containing protein</fullName>
    </submittedName>
</protein>
<feature type="region of interest" description="Disordered" evidence="1">
    <location>
        <begin position="696"/>
        <end position="733"/>
    </location>
</feature>
<organism evidence="3 4">
    <name type="scientific">Micromonospora nigra</name>
    <dbReference type="NCBI Taxonomy" id="145857"/>
    <lineage>
        <taxon>Bacteria</taxon>
        <taxon>Bacillati</taxon>
        <taxon>Actinomycetota</taxon>
        <taxon>Actinomycetes</taxon>
        <taxon>Micromonosporales</taxon>
        <taxon>Micromonosporaceae</taxon>
        <taxon>Micromonospora</taxon>
    </lineage>
</organism>
<accession>A0A1C6SIN7</accession>
<dbReference type="InterPro" id="IPR041664">
    <property type="entry name" value="AAA_16"/>
</dbReference>
<keyword evidence="4" id="KW-1185">Reference proteome</keyword>
<evidence type="ECO:0000313" key="3">
    <source>
        <dbReference type="EMBL" id="SCL29225.1"/>
    </source>
</evidence>
<sequence length="944" mass="103109">MHSLPATLTSAERVKLNRWWNQPIGQVRPVLALTGPPCAEKTQILDDFALSVVTMNRTVAEPARVQWARLSADGSFASSAEDPAAAFDGLLATAEESAGAPGRRMPQDSAVRSVRIVLVDDDEQLGAQRPDLAIRLLRLVADPDRLDQAGLRVVVGCRTAVAPAASQSMAVPYIHARNDLLDRIGAWAGDPRDEPVLLVRGRPGTGKTRLLAEAARRLDRRTDLRVAYTLLRDATRPRPLGVPELVAGFARAFAQDGLSFGDARSDPVLLANVQVGTAHHKVVGIQVNEVSLPPSSATMAVLRAQLEQRVAAGRAETPLLLVVDGINELAETGSADFAELRNLLIAPDELMRWNVKVLLSGHDAVDVPTATLDLDGEDKADIHSYAVTRLTYNGVPEQTADLLADRLVELSNGLFIVASGYLDEIESVDPLAMAGWLSTATPVTAAADYFVAAVRRLLDGIEAGQAAAASTTRIDVERFLRILALTRQGMTSAELAAVWQATPNLSRISARPPCSSWEHVSATIGEGPERRYIVPPEDPATDRFRLLHPTLREALLRYPRRPGGAKPTVPALQPPYEAIGLTAERLRFLTALTPLYGQGPGWDPTTGRLALAETLSVVHDLAEQALDDSPDEAVIAECHRLLGLLFEDWEWIETCVRHAREHDPITLGLGVVIDGLGRLVRLANFDTDQPILWRHTSGSAADPDDIDAGPRSSGFVSPGAHVPTPRPTTGRTGRPFYASVEMARVAEVVNGYERRATREEAQRRLAELAMDFTPSRIVPPDMGPDERVLWIRGYSLHPREVGNGYLGNYARLSVRQLADGSWTIAAEKLAVDLARHPQKGRRAQAQAHPNWHHPILVRVKGNPRDGGRPQRYASYAQAQAELVQLKREYPTTSILNDGLLFLMVYDRRQQPVVRKFRLEIQAAGEKSYVIAAYPNDRPEEASSR</sequence>
<dbReference type="RefSeq" id="WP_175440129.1">
    <property type="nucleotide sequence ID" value="NZ_FMHT01000003.1"/>
</dbReference>
<dbReference type="PANTHER" id="PTHR10039:SF10">
    <property type="entry name" value="NACHT DOMAIN-CONTAINING PROTEIN"/>
    <property type="match status" value="1"/>
</dbReference>
<dbReference type="InterPro" id="IPR027417">
    <property type="entry name" value="P-loop_NTPase"/>
</dbReference>
<feature type="domain" description="Orc1-like AAA ATPase" evidence="2">
    <location>
        <begin position="191"/>
        <end position="340"/>
    </location>
</feature>
<dbReference type="AlphaFoldDB" id="A0A1C6SIN7"/>
<proteinExistence type="predicted"/>
<dbReference type="SUPFAM" id="SSF52540">
    <property type="entry name" value="P-loop containing nucleoside triphosphate hydrolases"/>
    <property type="match status" value="1"/>
</dbReference>
<dbReference type="PANTHER" id="PTHR10039">
    <property type="entry name" value="AMELOGENIN"/>
    <property type="match status" value="1"/>
</dbReference>
<name>A0A1C6SIN7_9ACTN</name>
<reference evidence="3 4" key="1">
    <citation type="submission" date="2016-06" db="EMBL/GenBank/DDBJ databases">
        <authorList>
            <person name="Kjaerup R.B."/>
            <person name="Dalgaard T.S."/>
            <person name="Juul-Madsen H.R."/>
        </authorList>
    </citation>
    <scope>NUCLEOTIDE SEQUENCE [LARGE SCALE GENOMIC DNA]</scope>
    <source>
        <strain evidence="3 4">DSM 43818</strain>
    </source>
</reference>
<dbReference type="EMBL" id="FMHT01000003">
    <property type="protein sequence ID" value="SCL29225.1"/>
    <property type="molecule type" value="Genomic_DNA"/>
</dbReference>